<dbReference type="CDD" id="cd09634">
    <property type="entry name" value="Cas1_I-II-III"/>
    <property type="match status" value="1"/>
</dbReference>
<comment type="caution">
    <text evidence="12">The sequence shown here is derived from an EMBL/GenBank/DDBJ whole genome shotgun (WGS) entry which is preliminary data.</text>
</comment>
<evidence type="ECO:0000256" key="1">
    <source>
        <dbReference type="ARBA" id="ARBA00022722"/>
    </source>
</evidence>
<proteinExistence type="inferred from homology"/>
<evidence type="ECO:0000256" key="4">
    <source>
        <dbReference type="ARBA" id="ARBA00022801"/>
    </source>
</evidence>
<feature type="region of interest" description="Disordered" evidence="11">
    <location>
        <begin position="1"/>
        <end position="25"/>
    </location>
</feature>
<keyword evidence="1 10" id="KW-0540">Nuclease</keyword>
<keyword evidence="8 10" id="KW-0464">Manganese</keyword>
<dbReference type="GO" id="GO:0016787">
    <property type="term" value="F:hydrolase activity"/>
    <property type="evidence" value="ECO:0007669"/>
    <property type="project" value="UniProtKB-KW"/>
</dbReference>
<dbReference type="GO" id="GO:0004519">
    <property type="term" value="F:endonuclease activity"/>
    <property type="evidence" value="ECO:0007669"/>
    <property type="project" value="UniProtKB-UniRule"/>
</dbReference>
<sequence length="368" mass="42373">MSSVEIKTLTNTSNPKQQQIQVAPRPQKNVWNQTMATLYLLEQGTSLLKEQFRFLIHVPDKDKIEVPIRDVERILLFGNINLSTPAIATCLESRITVLFLSLSGRYKGHLWSKEASNLNVELLQFQHQNDHQFQLNTSKAIVRGKLINSKQLLLRLNRQRNILDIEQAISGINTDLEALKLVDNIDSLRGYEGISAARYFSALGQLIINPDFNFSQRHRQPPTDPVNALLSFGYTLLFNNVLSLIIAEGLSPYLGNFHYGEKKKPYLAFDLMEEFRSPIVDSLMLTLFNQSILKSKDFESLTEKPGIYLTEQGRRLFLNQFEKRMTEKVTHSQISSQIFYREAIQLQIRLYKRSLLSSIAYEPFFRAS</sequence>
<evidence type="ECO:0000256" key="9">
    <source>
        <dbReference type="ARBA" id="ARBA00038592"/>
    </source>
</evidence>
<dbReference type="PANTHER" id="PTHR34353">
    <property type="entry name" value="CRISPR-ASSOCIATED ENDONUCLEASE CAS1 1"/>
    <property type="match status" value="1"/>
</dbReference>
<dbReference type="Pfam" id="PF01867">
    <property type="entry name" value="Cas_Cas1"/>
    <property type="match status" value="1"/>
</dbReference>
<dbReference type="EC" id="3.1.-.-" evidence="10"/>
<dbReference type="InterPro" id="IPR050646">
    <property type="entry name" value="Cas1"/>
</dbReference>
<feature type="binding site" evidence="10">
    <location>
        <position position="192"/>
    </location>
    <ligand>
        <name>Mn(2+)</name>
        <dbReference type="ChEBI" id="CHEBI:29035"/>
    </ligand>
</feature>
<dbReference type="EMBL" id="BHVQ01000039">
    <property type="protein sequence ID" value="GCA80912.1"/>
    <property type="molecule type" value="Genomic_DNA"/>
</dbReference>
<comment type="function">
    <text evidence="10">CRISPR (clustered regularly interspaced short palindromic repeat), is an adaptive immune system that provides protection against mobile genetic elements (viruses, transposable elements and conjugative plasmids). CRISPR clusters contain spacers, sequences complementary to antecedent mobile elements, and target invading nucleic acids. CRISPR clusters are transcribed and processed into CRISPR RNA (crRNA). Acts as a dsDNA endonuclease. Involved in the integration of spacer DNA into the CRISPR cassette.</text>
</comment>
<comment type="subunit">
    <text evidence="9 10">Homodimer, forms a heterotetramer with a Cas2 homodimer.</text>
</comment>
<name>A0A5A5S660_MICAE</name>
<dbReference type="GO" id="GO:0003677">
    <property type="term" value="F:DNA binding"/>
    <property type="evidence" value="ECO:0007669"/>
    <property type="project" value="UniProtKB-KW"/>
</dbReference>
<evidence type="ECO:0000256" key="6">
    <source>
        <dbReference type="ARBA" id="ARBA00023118"/>
    </source>
</evidence>
<feature type="compositionally biased region" description="Polar residues" evidence="11">
    <location>
        <begin position="1"/>
        <end position="21"/>
    </location>
</feature>
<dbReference type="GO" id="GO:0051607">
    <property type="term" value="P:defense response to virus"/>
    <property type="evidence" value="ECO:0007669"/>
    <property type="project" value="UniProtKB-UniRule"/>
</dbReference>
<feature type="binding site" evidence="10">
    <location>
        <position position="273"/>
    </location>
    <ligand>
        <name>Mn(2+)</name>
        <dbReference type="ChEBI" id="CHEBI:29035"/>
    </ligand>
</feature>
<dbReference type="PANTHER" id="PTHR34353:SF2">
    <property type="entry name" value="CRISPR-ASSOCIATED ENDONUCLEASE CAS1 1"/>
    <property type="match status" value="1"/>
</dbReference>
<keyword evidence="6 10" id="KW-0051">Antiviral defense</keyword>
<keyword evidence="3 10" id="KW-0255">Endonuclease</keyword>
<keyword evidence="5 10" id="KW-0460">Magnesium</keyword>
<feature type="binding site" evidence="10">
    <location>
        <position position="258"/>
    </location>
    <ligand>
        <name>Mn(2+)</name>
        <dbReference type="ChEBI" id="CHEBI:29035"/>
    </ligand>
</feature>
<dbReference type="InterPro" id="IPR042211">
    <property type="entry name" value="CRISPR-assoc_Cas1_N"/>
</dbReference>
<dbReference type="NCBIfam" id="TIGR00287">
    <property type="entry name" value="cas1"/>
    <property type="match status" value="1"/>
</dbReference>
<gene>
    <name evidence="12" type="primary">cas1_1</name>
    <name evidence="10" type="synonym">cas1</name>
    <name evidence="12" type="ORF">MiTs_02921</name>
</gene>
<comment type="similarity">
    <text evidence="10">Belongs to the CRISPR-associated endonuclease Cas1 family.</text>
</comment>
<dbReference type="InterPro" id="IPR002729">
    <property type="entry name" value="CRISPR-assoc_Cas1"/>
</dbReference>
<evidence type="ECO:0000256" key="8">
    <source>
        <dbReference type="ARBA" id="ARBA00023211"/>
    </source>
</evidence>
<dbReference type="RefSeq" id="WP_253852396.1">
    <property type="nucleotide sequence ID" value="NZ_BHVQ01000039.1"/>
</dbReference>
<keyword evidence="7 10" id="KW-0238">DNA-binding</keyword>
<accession>A0A5A5S660</accession>
<reference evidence="12 13" key="1">
    <citation type="submission" date="2018-09" db="EMBL/GenBank/DDBJ databases">
        <title>Evolutionary history of phycoerythrin pigmentation in the water bloom-forming cyanobacterium Microcystis aeruginosa.</title>
        <authorList>
            <person name="Tanabe Y."/>
            <person name="Tanabe Y."/>
            <person name="Yamaguchi H."/>
        </authorList>
    </citation>
    <scope>NUCLEOTIDE SEQUENCE [LARGE SCALE GENOMIC DNA]</scope>
    <source>
        <strain evidence="12 13">NIES-2521</strain>
    </source>
</reference>
<evidence type="ECO:0000313" key="12">
    <source>
        <dbReference type="EMBL" id="GCA80912.1"/>
    </source>
</evidence>
<protein>
    <recommendedName>
        <fullName evidence="10">CRISPR-associated endonuclease Cas1</fullName>
        <ecNumber evidence="10">3.1.-.-</ecNumber>
    </recommendedName>
</protein>
<organism evidence="12 13">
    <name type="scientific">Microcystis aeruginosa NIES-2521</name>
    <dbReference type="NCBI Taxonomy" id="2303983"/>
    <lineage>
        <taxon>Bacteria</taxon>
        <taxon>Bacillati</taxon>
        <taxon>Cyanobacteriota</taxon>
        <taxon>Cyanophyceae</taxon>
        <taxon>Oscillatoriophycideae</taxon>
        <taxon>Chroococcales</taxon>
        <taxon>Microcystaceae</taxon>
        <taxon>Microcystis</taxon>
    </lineage>
</organism>
<evidence type="ECO:0000256" key="11">
    <source>
        <dbReference type="SAM" id="MobiDB-lite"/>
    </source>
</evidence>
<evidence type="ECO:0000256" key="3">
    <source>
        <dbReference type="ARBA" id="ARBA00022759"/>
    </source>
</evidence>
<evidence type="ECO:0000313" key="13">
    <source>
        <dbReference type="Proteomes" id="UP000324689"/>
    </source>
</evidence>
<dbReference type="Proteomes" id="UP000324689">
    <property type="component" value="Unassembled WGS sequence"/>
</dbReference>
<evidence type="ECO:0000256" key="5">
    <source>
        <dbReference type="ARBA" id="ARBA00022842"/>
    </source>
</evidence>
<dbReference type="AlphaFoldDB" id="A0A5A5S660"/>
<evidence type="ECO:0000256" key="10">
    <source>
        <dbReference type="HAMAP-Rule" id="MF_01470"/>
    </source>
</evidence>
<evidence type="ECO:0000256" key="2">
    <source>
        <dbReference type="ARBA" id="ARBA00022723"/>
    </source>
</evidence>
<dbReference type="Gene3D" id="3.100.10.20">
    <property type="entry name" value="CRISPR-associated endonuclease Cas1, N-terminal domain"/>
    <property type="match status" value="1"/>
</dbReference>
<dbReference type="Gene3D" id="1.20.120.920">
    <property type="entry name" value="CRISPR-associated endonuclease Cas1, C-terminal domain"/>
    <property type="match status" value="1"/>
</dbReference>
<keyword evidence="2 10" id="KW-0479">Metal-binding</keyword>
<dbReference type="HAMAP" id="MF_01470">
    <property type="entry name" value="Cas1"/>
    <property type="match status" value="1"/>
</dbReference>
<evidence type="ECO:0000256" key="7">
    <source>
        <dbReference type="ARBA" id="ARBA00023125"/>
    </source>
</evidence>
<keyword evidence="4 10" id="KW-0378">Hydrolase</keyword>
<dbReference type="InterPro" id="IPR042206">
    <property type="entry name" value="CRISPR-assoc_Cas1_C"/>
</dbReference>
<dbReference type="GO" id="GO:0043571">
    <property type="term" value="P:maintenance of CRISPR repeat elements"/>
    <property type="evidence" value="ECO:0007669"/>
    <property type="project" value="UniProtKB-UniRule"/>
</dbReference>
<comment type="cofactor">
    <cofactor evidence="10">
        <name>Mg(2+)</name>
        <dbReference type="ChEBI" id="CHEBI:18420"/>
    </cofactor>
    <cofactor evidence="10">
        <name>Mn(2+)</name>
        <dbReference type="ChEBI" id="CHEBI:29035"/>
    </cofactor>
</comment>
<dbReference type="GO" id="GO:0046872">
    <property type="term" value="F:metal ion binding"/>
    <property type="evidence" value="ECO:0007669"/>
    <property type="project" value="UniProtKB-UniRule"/>
</dbReference>